<keyword evidence="4" id="KW-0677">Repeat</keyword>
<dbReference type="Gene3D" id="4.10.320.10">
    <property type="entry name" value="E3-binding domain"/>
    <property type="match status" value="1"/>
</dbReference>
<sequence length="555" mass="57263">MSLIEVKVPDIGDFKDVAIIELLVKVGDTVKAEQSLITVESDKASMEIPSSHAGVVKELKVGLGDKVNEGTVVLMLEVAGAAAVAAPAPAPAAAAAPVAAPAAAAPAPAAPVAAAVGRIEVVVPDIGDFKDVAVIELLVKVGDTVKAEQSLITVESDKASMEIPSSHAGVIKELKVALGDKVNQGTLLAILEGEGAAVAAAAPAPTPAAAPVASPAQAAAAAAPAVAVASAQPAHQPGTPAAGLPHASPSIRKIARELGVPLAEVKGSGHKGRITADDVQNFVKGVMAGSLQTAAQKAKAPAAAPAAAGGAFPGLLPWPQVDFAKFGPVERKDLSRIKKISGANLHRNWVVIPHVTNHDDADITELEAFRVQTNKENEKSGIKVTMLAFMIKAAVAALKKFPEFNASLDGDQLVYKNYFHIGFAADTPNGLVVPVIKDADKKGIFQISQEMSELAKKARDGKLGPADMSGGCFSISSLGGIGGRYFTPIINAPEVAIMGVCKSSMEPRWDGKQFVPRLILPLSLSWDHRVIDGAAAARFNVYFASLLADFRRIVL</sequence>
<accession>A0ABS5E0D6</accession>
<evidence type="ECO:0000313" key="13">
    <source>
        <dbReference type="Proteomes" id="UP000672097"/>
    </source>
</evidence>
<dbReference type="PROSITE" id="PS00189">
    <property type="entry name" value="LIPOYL"/>
    <property type="match status" value="2"/>
</dbReference>
<dbReference type="EC" id="2.3.1.12" evidence="9"/>
<evidence type="ECO:0000256" key="1">
    <source>
        <dbReference type="ARBA" id="ARBA00007317"/>
    </source>
</evidence>
<dbReference type="EMBL" id="JAGQDG010000006">
    <property type="protein sequence ID" value="MBQ0936842.1"/>
    <property type="molecule type" value="Genomic_DNA"/>
</dbReference>
<evidence type="ECO:0000313" key="12">
    <source>
        <dbReference type="EMBL" id="MBQ0936842.1"/>
    </source>
</evidence>
<reference evidence="12 13" key="1">
    <citation type="submission" date="2021-04" db="EMBL/GenBank/DDBJ databases">
        <title>The genome sequence of type strain Ideonella paludis KCTC 32238.</title>
        <authorList>
            <person name="Liu Y."/>
        </authorList>
    </citation>
    <scope>NUCLEOTIDE SEQUENCE [LARGE SCALE GENOMIC DNA]</scope>
    <source>
        <strain evidence="12 13">KCTC 32238</strain>
    </source>
</reference>
<evidence type="ECO:0000256" key="4">
    <source>
        <dbReference type="ARBA" id="ARBA00022737"/>
    </source>
</evidence>
<evidence type="ECO:0000256" key="8">
    <source>
        <dbReference type="ARBA" id="ARBA00048370"/>
    </source>
</evidence>
<protein>
    <recommendedName>
        <fullName evidence="9">Acetyltransferase component of pyruvate dehydrogenase complex</fullName>
        <ecNumber evidence="9">2.3.1.12</ecNumber>
    </recommendedName>
</protein>
<dbReference type="Pfam" id="PF00198">
    <property type="entry name" value="2-oxoacid_dh"/>
    <property type="match status" value="1"/>
</dbReference>
<dbReference type="PROSITE" id="PS50968">
    <property type="entry name" value="BIOTINYL_LIPOYL"/>
    <property type="match status" value="2"/>
</dbReference>
<comment type="similarity">
    <text evidence="1 9">Belongs to the 2-oxoacid dehydrogenase family.</text>
</comment>
<proteinExistence type="inferred from homology"/>
<evidence type="ECO:0000256" key="3">
    <source>
        <dbReference type="ARBA" id="ARBA00022679"/>
    </source>
</evidence>
<evidence type="ECO:0000256" key="5">
    <source>
        <dbReference type="ARBA" id="ARBA00022823"/>
    </source>
</evidence>
<comment type="catalytic activity">
    <reaction evidence="8 9">
        <text>N(6)-[(R)-dihydrolipoyl]-L-lysyl-[protein] + acetyl-CoA = N(6)-[(R)-S(8)-acetyldihydrolipoyl]-L-lysyl-[protein] + CoA</text>
        <dbReference type="Rhea" id="RHEA:17017"/>
        <dbReference type="Rhea" id="RHEA-COMP:10475"/>
        <dbReference type="Rhea" id="RHEA-COMP:10478"/>
        <dbReference type="ChEBI" id="CHEBI:57287"/>
        <dbReference type="ChEBI" id="CHEBI:57288"/>
        <dbReference type="ChEBI" id="CHEBI:83100"/>
        <dbReference type="ChEBI" id="CHEBI:83111"/>
        <dbReference type="EC" id="2.3.1.12"/>
    </reaction>
</comment>
<comment type="cofactor">
    <cofactor evidence="9">
        <name>(R)-lipoate</name>
        <dbReference type="ChEBI" id="CHEBI:83088"/>
    </cofactor>
    <text evidence="9">Binds 2 lipoyl cofactors covalently.</text>
</comment>
<dbReference type="NCBIfam" id="TIGR01348">
    <property type="entry name" value="PDHac_trf_long"/>
    <property type="match status" value="1"/>
</dbReference>
<keyword evidence="13" id="KW-1185">Reference proteome</keyword>
<dbReference type="Proteomes" id="UP000672097">
    <property type="component" value="Unassembled WGS sequence"/>
</dbReference>
<keyword evidence="3 9" id="KW-0808">Transferase</keyword>
<dbReference type="InterPro" id="IPR000089">
    <property type="entry name" value="Biotin_lipoyl"/>
</dbReference>
<dbReference type="SUPFAM" id="SSF51230">
    <property type="entry name" value="Single hybrid motif"/>
    <property type="match status" value="2"/>
</dbReference>
<gene>
    <name evidence="12" type="primary">aceF</name>
    <name evidence="12" type="ORF">KAK11_16055</name>
</gene>
<dbReference type="InterPro" id="IPR023213">
    <property type="entry name" value="CAT-like_dom_sf"/>
</dbReference>
<name>A0ABS5E0D6_9BURK</name>
<evidence type="ECO:0000259" key="10">
    <source>
        <dbReference type="PROSITE" id="PS50968"/>
    </source>
</evidence>
<dbReference type="SUPFAM" id="SSF47005">
    <property type="entry name" value="Peripheral subunit-binding domain of 2-oxo acid dehydrogenase complex"/>
    <property type="match status" value="1"/>
</dbReference>
<organism evidence="12 13">
    <name type="scientific">Ideonella paludis</name>
    <dbReference type="NCBI Taxonomy" id="1233411"/>
    <lineage>
        <taxon>Bacteria</taxon>
        <taxon>Pseudomonadati</taxon>
        <taxon>Pseudomonadota</taxon>
        <taxon>Betaproteobacteria</taxon>
        <taxon>Burkholderiales</taxon>
        <taxon>Sphaerotilaceae</taxon>
        <taxon>Ideonella</taxon>
    </lineage>
</organism>
<feature type="domain" description="Peripheral subunit-binding (PSBD)" evidence="11">
    <location>
        <begin position="246"/>
        <end position="283"/>
    </location>
</feature>
<feature type="domain" description="Lipoyl-binding" evidence="10">
    <location>
        <begin position="3"/>
        <end position="77"/>
    </location>
</feature>
<evidence type="ECO:0000256" key="6">
    <source>
        <dbReference type="ARBA" id="ARBA00023315"/>
    </source>
</evidence>
<dbReference type="InterPro" id="IPR006256">
    <property type="entry name" value="AcTrfase_Pyrv_DH_cplx"/>
</dbReference>
<feature type="domain" description="Lipoyl-binding" evidence="10">
    <location>
        <begin position="118"/>
        <end position="192"/>
    </location>
</feature>
<dbReference type="PANTHER" id="PTHR43178">
    <property type="entry name" value="DIHYDROLIPOAMIDE ACETYLTRANSFERASE COMPONENT OF PYRUVATE DEHYDROGENASE COMPLEX"/>
    <property type="match status" value="1"/>
</dbReference>
<evidence type="ECO:0000256" key="2">
    <source>
        <dbReference type="ARBA" id="ARBA00011484"/>
    </source>
</evidence>
<evidence type="ECO:0000259" key="11">
    <source>
        <dbReference type="PROSITE" id="PS51826"/>
    </source>
</evidence>
<keyword evidence="5 9" id="KW-0450">Lipoyl</keyword>
<dbReference type="CDD" id="cd06849">
    <property type="entry name" value="lipoyl_domain"/>
    <property type="match status" value="2"/>
</dbReference>
<dbReference type="Gene3D" id="3.30.559.10">
    <property type="entry name" value="Chloramphenicol acetyltransferase-like domain"/>
    <property type="match status" value="1"/>
</dbReference>
<dbReference type="InterPro" id="IPR050743">
    <property type="entry name" value="2-oxoacid_DH_E2_comp"/>
</dbReference>
<keyword evidence="6 9" id="KW-0012">Acyltransferase</keyword>
<evidence type="ECO:0000256" key="9">
    <source>
        <dbReference type="RuleBase" id="RU361137"/>
    </source>
</evidence>
<dbReference type="InterPro" id="IPR036625">
    <property type="entry name" value="E3-bd_dom_sf"/>
</dbReference>
<comment type="subunit">
    <text evidence="2 9">Forms a 24-polypeptide structural core with octahedral symmetry.</text>
</comment>
<dbReference type="InterPro" id="IPR003016">
    <property type="entry name" value="2-oxoA_DH_lipoyl-BS"/>
</dbReference>
<dbReference type="InterPro" id="IPR001078">
    <property type="entry name" value="2-oxoacid_DH_actylTfrase"/>
</dbReference>
<comment type="caution">
    <text evidence="12">The sequence shown here is derived from an EMBL/GenBank/DDBJ whole genome shotgun (WGS) entry which is preliminary data.</text>
</comment>
<dbReference type="InterPro" id="IPR004167">
    <property type="entry name" value="PSBD"/>
</dbReference>
<comment type="function">
    <text evidence="7">The pyruvate dehydrogenase complex catalyzes the overall conversion of pyruvate to acetyl-CoA and CO(2). It contains multiple copies of three enzymatic components: pyruvate dehydrogenase (E1), dihydrolipoamide acetyltransferase (E2) and lipoamide dehydrogenase (E3).</text>
</comment>
<dbReference type="SUPFAM" id="SSF52777">
    <property type="entry name" value="CoA-dependent acyltransferases"/>
    <property type="match status" value="1"/>
</dbReference>
<dbReference type="PROSITE" id="PS51826">
    <property type="entry name" value="PSBD"/>
    <property type="match status" value="1"/>
</dbReference>
<dbReference type="Gene3D" id="2.40.50.100">
    <property type="match status" value="2"/>
</dbReference>
<dbReference type="Pfam" id="PF02817">
    <property type="entry name" value="E3_binding"/>
    <property type="match status" value="1"/>
</dbReference>
<dbReference type="GO" id="GO:0004742">
    <property type="term" value="F:dihydrolipoyllysine-residue acetyltransferase activity"/>
    <property type="evidence" value="ECO:0007669"/>
    <property type="project" value="UniProtKB-EC"/>
</dbReference>
<dbReference type="InterPro" id="IPR011053">
    <property type="entry name" value="Single_hybrid_motif"/>
</dbReference>
<dbReference type="RefSeq" id="WP_210810234.1">
    <property type="nucleotide sequence ID" value="NZ_JAGQDG010000006.1"/>
</dbReference>
<dbReference type="PANTHER" id="PTHR43178:SF2">
    <property type="entry name" value="DIHYDROLIPOYLLYSINE-RESIDUE ACETYLTRANSFERASE COMPONENT OF PYRUVATE DEHYDROGENASE COMPLEX"/>
    <property type="match status" value="1"/>
</dbReference>
<evidence type="ECO:0000256" key="7">
    <source>
        <dbReference type="ARBA" id="ARBA00025211"/>
    </source>
</evidence>
<dbReference type="Pfam" id="PF00364">
    <property type="entry name" value="Biotin_lipoyl"/>
    <property type="match status" value="2"/>
</dbReference>